<dbReference type="Gene3D" id="1.10.260.40">
    <property type="entry name" value="lambda repressor-like DNA-binding domains"/>
    <property type="match status" value="1"/>
</dbReference>
<dbReference type="GO" id="GO:0003677">
    <property type="term" value="F:DNA binding"/>
    <property type="evidence" value="ECO:0007669"/>
    <property type="project" value="UniProtKB-KW"/>
</dbReference>
<dbReference type="CDD" id="cd00093">
    <property type="entry name" value="HTH_XRE"/>
    <property type="match status" value="1"/>
</dbReference>
<reference evidence="3" key="1">
    <citation type="submission" date="2020-10" db="EMBL/GenBank/DDBJ databases">
        <authorList>
            <person name="Gilroy R."/>
        </authorList>
    </citation>
    <scope>NUCLEOTIDE SEQUENCE</scope>
    <source>
        <strain evidence="3">USAMLcec3-3695</strain>
    </source>
</reference>
<evidence type="ECO:0000313" key="3">
    <source>
        <dbReference type="EMBL" id="HIU57328.1"/>
    </source>
</evidence>
<evidence type="ECO:0000259" key="2">
    <source>
        <dbReference type="PROSITE" id="PS50943"/>
    </source>
</evidence>
<dbReference type="Proteomes" id="UP000824109">
    <property type="component" value="Unassembled WGS sequence"/>
</dbReference>
<dbReference type="InterPro" id="IPR001387">
    <property type="entry name" value="Cro/C1-type_HTH"/>
</dbReference>
<accession>A0A9D1MBA7</accession>
<dbReference type="PANTHER" id="PTHR46558">
    <property type="entry name" value="TRACRIPTIONAL REGULATORY PROTEIN-RELATED-RELATED"/>
    <property type="match status" value="1"/>
</dbReference>
<dbReference type="AlphaFoldDB" id="A0A9D1MBA7"/>
<evidence type="ECO:0000256" key="1">
    <source>
        <dbReference type="ARBA" id="ARBA00023125"/>
    </source>
</evidence>
<dbReference type="PANTHER" id="PTHR46558:SF11">
    <property type="entry name" value="HTH-TYPE TRANSCRIPTIONAL REGULATOR XRE"/>
    <property type="match status" value="1"/>
</dbReference>
<organism evidence="3 4">
    <name type="scientific">Candidatus Ornithomonoglobus merdipullorum</name>
    <dbReference type="NCBI Taxonomy" id="2840895"/>
    <lineage>
        <taxon>Bacteria</taxon>
        <taxon>Bacillati</taxon>
        <taxon>Bacillota</taxon>
        <taxon>Clostridia</taxon>
        <taxon>Candidatus Ornithomonoglobus</taxon>
    </lineage>
</organism>
<sequence length="108" mass="12377">MKRIAELRKEKHLNQTGLGLKLNVSQKMISAYESGAHQPSIETLIRMSEIFNVSVDYMIENSDIRMKAERLVKDGLTANEAELLELFNELDEKRQQRAIGIIFALKCL</sequence>
<dbReference type="InterPro" id="IPR010982">
    <property type="entry name" value="Lambda_DNA-bd_dom_sf"/>
</dbReference>
<dbReference type="SUPFAM" id="SSF47413">
    <property type="entry name" value="lambda repressor-like DNA-binding domains"/>
    <property type="match status" value="1"/>
</dbReference>
<reference evidence="3" key="2">
    <citation type="journal article" date="2021" name="PeerJ">
        <title>Extensive microbial diversity within the chicken gut microbiome revealed by metagenomics and culture.</title>
        <authorList>
            <person name="Gilroy R."/>
            <person name="Ravi A."/>
            <person name="Getino M."/>
            <person name="Pursley I."/>
            <person name="Horton D.L."/>
            <person name="Alikhan N.F."/>
            <person name="Baker D."/>
            <person name="Gharbi K."/>
            <person name="Hall N."/>
            <person name="Watson M."/>
            <person name="Adriaenssens E.M."/>
            <person name="Foster-Nyarko E."/>
            <person name="Jarju S."/>
            <person name="Secka A."/>
            <person name="Antonio M."/>
            <person name="Oren A."/>
            <person name="Chaudhuri R.R."/>
            <person name="La Ragione R."/>
            <person name="Hildebrand F."/>
            <person name="Pallen M.J."/>
        </authorList>
    </citation>
    <scope>NUCLEOTIDE SEQUENCE</scope>
    <source>
        <strain evidence="3">USAMLcec3-3695</strain>
    </source>
</reference>
<dbReference type="PROSITE" id="PS50943">
    <property type="entry name" value="HTH_CROC1"/>
    <property type="match status" value="1"/>
</dbReference>
<proteinExistence type="predicted"/>
<dbReference type="EMBL" id="DVNB01000061">
    <property type="protein sequence ID" value="HIU57328.1"/>
    <property type="molecule type" value="Genomic_DNA"/>
</dbReference>
<evidence type="ECO:0000313" key="4">
    <source>
        <dbReference type="Proteomes" id="UP000824109"/>
    </source>
</evidence>
<dbReference type="SMART" id="SM00530">
    <property type="entry name" value="HTH_XRE"/>
    <property type="match status" value="1"/>
</dbReference>
<gene>
    <name evidence="3" type="ORF">IAA61_05900</name>
</gene>
<comment type="caution">
    <text evidence="3">The sequence shown here is derived from an EMBL/GenBank/DDBJ whole genome shotgun (WGS) entry which is preliminary data.</text>
</comment>
<dbReference type="Pfam" id="PF01381">
    <property type="entry name" value="HTH_3"/>
    <property type="match status" value="1"/>
</dbReference>
<feature type="domain" description="HTH cro/C1-type" evidence="2">
    <location>
        <begin position="4"/>
        <end position="58"/>
    </location>
</feature>
<name>A0A9D1MBA7_9FIRM</name>
<keyword evidence="1" id="KW-0238">DNA-binding</keyword>
<protein>
    <submittedName>
        <fullName evidence="3">Helix-turn-helix transcriptional regulator</fullName>
    </submittedName>
</protein>